<dbReference type="OrthoDB" id="9853691at2"/>
<proteinExistence type="predicted"/>
<evidence type="ECO:0000313" key="1">
    <source>
        <dbReference type="EMBL" id="ODA32510.1"/>
    </source>
</evidence>
<keyword evidence="2" id="KW-1185">Reference proteome</keyword>
<dbReference type="RefSeq" id="WP_131818245.1">
    <property type="nucleotide sequence ID" value="NZ_LYDR01000063.1"/>
</dbReference>
<gene>
    <name evidence="1" type="ORF">A6X21_19235</name>
</gene>
<evidence type="ECO:0008006" key="3">
    <source>
        <dbReference type="Google" id="ProtNLM"/>
    </source>
</evidence>
<reference evidence="1 2" key="1">
    <citation type="submission" date="2016-05" db="EMBL/GenBank/DDBJ databases">
        <title>Genomic and physiological characterization of Planctopirus sp. isolated from fresh water lake.</title>
        <authorList>
            <person name="Subhash Y."/>
            <person name="Ramana C."/>
        </authorList>
    </citation>
    <scope>NUCLEOTIDE SEQUENCE [LARGE SCALE GENOMIC DNA]</scope>
    <source>
        <strain evidence="1 2">JC280</strain>
    </source>
</reference>
<protein>
    <recommendedName>
        <fullName evidence="3">Lipoprotein</fullName>
    </recommendedName>
</protein>
<name>A0A1C3EGZ5_9PLAN</name>
<dbReference type="EMBL" id="LYDR01000063">
    <property type="protein sequence ID" value="ODA32510.1"/>
    <property type="molecule type" value="Genomic_DNA"/>
</dbReference>
<comment type="caution">
    <text evidence="1">The sequence shown here is derived from an EMBL/GenBank/DDBJ whole genome shotgun (WGS) entry which is preliminary data.</text>
</comment>
<dbReference type="Proteomes" id="UP000094828">
    <property type="component" value="Unassembled WGS sequence"/>
</dbReference>
<accession>A0A1C3EGZ5</accession>
<dbReference type="PROSITE" id="PS51257">
    <property type="entry name" value="PROKAR_LIPOPROTEIN"/>
    <property type="match status" value="1"/>
</dbReference>
<dbReference type="AlphaFoldDB" id="A0A1C3EGZ5"/>
<evidence type="ECO:0000313" key="2">
    <source>
        <dbReference type="Proteomes" id="UP000094828"/>
    </source>
</evidence>
<organism evidence="1 2">
    <name type="scientific">Planctopirus hydrillae</name>
    <dbReference type="NCBI Taxonomy" id="1841610"/>
    <lineage>
        <taxon>Bacteria</taxon>
        <taxon>Pseudomonadati</taxon>
        <taxon>Planctomycetota</taxon>
        <taxon>Planctomycetia</taxon>
        <taxon>Planctomycetales</taxon>
        <taxon>Planctomycetaceae</taxon>
        <taxon>Planctopirus</taxon>
    </lineage>
</organism>
<sequence>MMKSYATFAAIVLSIAAVSGCSSGEQKYASAQKAKETTSLDRVREWLTFFSNSGQTDSGVSLIREELGKVSVPGVETAVLQKEFDAATSHPNPATRKKLAAELLKKLPAQ</sequence>